<organism evidence="4 5">
    <name type="scientific">Drosophila erecta</name>
    <name type="common">Fruit fly</name>
    <dbReference type="NCBI Taxonomy" id="7220"/>
    <lineage>
        <taxon>Eukaryota</taxon>
        <taxon>Metazoa</taxon>
        <taxon>Ecdysozoa</taxon>
        <taxon>Arthropoda</taxon>
        <taxon>Hexapoda</taxon>
        <taxon>Insecta</taxon>
        <taxon>Pterygota</taxon>
        <taxon>Neoptera</taxon>
        <taxon>Endopterygota</taxon>
        <taxon>Diptera</taxon>
        <taxon>Brachycera</taxon>
        <taxon>Muscomorpha</taxon>
        <taxon>Ephydroidea</taxon>
        <taxon>Drosophilidae</taxon>
        <taxon>Drosophila</taxon>
        <taxon>Sophophora</taxon>
    </lineage>
</organism>
<dbReference type="PANTHER" id="PTHR22667">
    <property type="entry name" value="AT01380P-RELATED"/>
    <property type="match status" value="1"/>
</dbReference>
<dbReference type="EMBL" id="CH954180">
    <property type="protein sequence ID" value="EDV45793.2"/>
    <property type="molecule type" value="Genomic_DNA"/>
</dbReference>
<reference evidence="4 5" key="2">
    <citation type="journal article" date="2008" name="Bioinformatics">
        <title>Assembly reconciliation.</title>
        <authorList>
            <person name="Zimin A.V."/>
            <person name="Smith D.R."/>
            <person name="Sutton G."/>
            <person name="Yorke J.A."/>
        </authorList>
    </citation>
    <scope>NUCLEOTIDE SEQUENCE [LARGE SCALE GENOMIC DNA]</scope>
    <source>
        <strain evidence="4 5">TSC#14021-0224.01</strain>
    </source>
</reference>
<dbReference type="Pfam" id="PF07707">
    <property type="entry name" value="BACK"/>
    <property type="match status" value="1"/>
</dbReference>
<dbReference type="Proteomes" id="UP000008711">
    <property type="component" value="Unassembled WGS sequence"/>
</dbReference>
<accession>B3NU17</accession>
<evidence type="ECO:0000259" key="3">
    <source>
        <dbReference type="Pfam" id="PF07707"/>
    </source>
</evidence>
<dbReference type="PANTHER" id="PTHR22667:SF0">
    <property type="entry name" value="AT01380P-RELATED"/>
    <property type="match status" value="1"/>
</dbReference>
<reference evidence="4 5" key="1">
    <citation type="journal article" date="2007" name="Nature">
        <title>Evolution of genes and genomes on the Drosophila phylogeny.</title>
        <authorList>
            <consortium name="Drosophila 12 Genomes Consortium"/>
            <person name="Clark A.G."/>
            <person name="Eisen M.B."/>
            <person name="Smith D.R."/>
            <person name="Bergman C.M."/>
            <person name="Oliver B."/>
            <person name="Markow T.A."/>
            <person name="Kaufman T.C."/>
            <person name="Kellis M."/>
            <person name="Gelbart W."/>
            <person name="Iyer V.N."/>
            <person name="Pollard D.A."/>
            <person name="Sackton T.B."/>
            <person name="Larracuente A.M."/>
            <person name="Singh N.D."/>
            <person name="Abad J.P."/>
            <person name="Abt D.N."/>
            <person name="Adryan B."/>
            <person name="Aguade M."/>
            <person name="Akashi H."/>
            <person name="Anderson W.W."/>
            <person name="Aquadro C.F."/>
            <person name="Ardell D.H."/>
            <person name="Arguello R."/>
            <person name="Artieri C.G."/>
            <person name="Barbash D.A."/>
            <person name="Barker D."/>
            <person name="Barsanti P."/>
            <person name="Batterham P."/>
            <person name="Batzoglou S."/>
            <person name="Begun D."/>
            <person name="Bhutkar A."/>
            <person name="Blanco E."/>
            <person name="Bosak S.A."/>
            <person name="Bradley R.K."/>
            <person name="Brand A.D."/>
            <person name="Brent M.R."/>
            <person name="Brooks A.N."/>
            <person name="Brown R.H."/>
            <person name="Butlin R.K."/>
            <person name="Caggese C."/>
            <person name="Calvi B.R."/>
            <person name="Bernardo de Carvalho A."/>
            <person name="Caspi A."/>
            <person name="Castrezana S."/>
            <person name="Celniker S.E."/>
            <person name="Chang J.L."/>
            <person name="Chapple C."/>
            <person name="Chatterji S."/>
            <person name="Chinwalla A."/>
            <person name="Civetta A."/>
            <person name="Clifton S.W."/>
            <person name="Comeron J.M."/>
            <person name="Costello J.C."/>
            <person name="Coyne J.A."/>
            <person name="Daub J."/>
            <person name="David R.G."/>
            <person name="Delcher A.L."/>
            <person name="Delehaunty K."/>
            <person name="Do C.B."/>
            <person name="Ebling H."/>
            <person name="Edwards K."/>
            <person name="Eickbush T."/>
            <person name="Evans J.D."/>
            <person name="Filipski A."/>
            <person name="Findeiss S."/>
            <person name="Freyhult E."/>
            <person name="Fulton L."/>
            <person name="Fulton R."/>
            <person name="Garcia A.C."/>
            <person name="Gardiner A."/>
            <person name="Garfield D.A."/>
            <person name="Garvin B.E."/>
            <person name="Gibson G."/>
            <person name="Gilbert D."/>
            <person name="Gnerre S."/>
            <person name="Godfrey J."/>
            <person name="Good R."/>
            <person name="Gotea V."/>
            <person name="Gravely B."/>
            <person name="Greenberg A.J."/>
            <person name="Griffiths-Jones S."/>
            <person name="Gross S."/>
            <person name="Guigo R."/>
            <person name="Gustafson E.A."/>
            <person name="Haerty W."/>
            <person name="Hahn M.W."/>
            <person name="Halligan D.L."/>
            <person name="Halpern A.L."/>
            <person name="Halter G.M."/>
            <person name="Han M.V."/>
            <person name="Heger A."/>
            <person name="Hillier L."/>
            <person name="Hinrichs A.S."/>
            <person name="Holmes I."/>
            <person name="Hoskins R.A."/>
            <person name="Hubisz M.J."/>
            <person name="Hultmark D."/>
            <person name="Huntley M.A."/>
            <person name="Jaffe D.B."/>
            <person name="Jagadeeshan S."/>
            <person name="Jeck W.R."/>
            <person name="Johnson J."/>
            <person name="Jones C.D."/>
            <person name="Jordan W.C."/>
            <person name="Karpen G.H."/>
            <person name="Kataoka E."/>
            <person name="Keightley P.D."/>
            <person name="Kheradpour P."/>
            <person name="Kirkness E.F."/>
            <person name="Koerich L.B."/>
            <person name="Kristiansen K."/>
            <person name="Kudrna D."/>
            <person name="Kulathinal R.J."/>
            <person name="Kumar S."/>
            <person name="Kwok R."/>
            <person name="Lander E."/>
            <person name="Langley C.H."/>
            <person name="Lapoint R."/>
            <person name="Lazzaro B.P."/>
            <person name="Lee S.J."/>
            <person name="Levesque L."/>
            <person name="Li R."/>
            <person name="Lin C.F."/>
            <person name="Lin M.F."/>
            <person name="Lindblad-Toh K."/>
            <person name="Llopart A."/>
            <person name="Long M."/>
            <person name="Low L."/>
            <person name="Lozovsky E."/>
            <person name="Lu J."/>
            <person name="Luo M."/>
            <person name="Machado C.A."/>
            <person name="Makalowski W."/>
            <person name="Marzo M."/>
            <person name="Matsuda M."/>
            <person name="Matzkin L."/>
            <person name="McAllister B."/>
            <person name="McBride C.S."/>
            <person name="McKernan B."/>
            <person name="McKernan K."/>
            <person name="Mendez-Lago M."/>
            <person name="Minx P."/>
            <person name="Mollenhauer M.U."/>
            <person name="Montooth K."/>
            <person name="Mount S.M."/>
            <person name="Mu X."/>
            <person name="Myers E."/>
            <person name="Negre B."/>
            <person name="Newfeld S."/>
            <person name="Nielsen R."/>
            <person name="Noor M.A."/>
            <person name="O'Grady P."/>
            <person name="Pachter L."/>
            <person name="Papaceit M."/>
            <person name="Parisi M.J."/>
            <person name="Parisi M."/>
            <person name="Parts L."/>
            <person name="Pedersen J.S."/>
            <person name="Pesole G."/>
            <person name="Phillippy A.M."/>
            <person name="Ponting C.P."/>
            <person name="Pop M."/>
            <person name="Porcelli D."/>
            <person name="Powell J.R."/>
            <person name="Prohaska S."/>
            <person name="Pruitt K."/>
            <person name="Puig M."/>
            <person name="Quesneville H."/>
            <person name="Ram K.R."/>
            <person name="Rand D."/>
            <person name="Rasmussen M.D."/>
            <person name="Reed L.K."/>
            <person name="Reenan R."/>
            <person name="Reily A."/>
            <person name="Remington K.A."/>
            <person name="Rieger T.T."/>
            <person name="Ritchie M.G."/>
            <person name="Robin C."/>
            <person name="Rogers Y.H."/>
            <person name="Rohde C."/>
            <person name="Rozas J."/>
            <person name="Rubenfield M.J."/>
            <person name="Ruiz A."/>
            <person name="Russo S."/>
            <person name="Salzberg S.L."/>
            <person name="Sanchez-Gracia A."/>
            <person name="Saranga D.J."/>
            <person name="Sato H."/>
            <person name="Schaeffer S.W."/>
            <person name="Schatz M.C."/>
            <person name="Schlenke T."/>
            <person name="Schwartz R."/>
            <person name="Segarra C."/>
            <person name="Singh R.S."/>
            <person name="Sirot L."/>
            <person name="Sirota M."/>
            <person name="Sisneros N.B."/>
            <person name="Smith C.D."/>
            <person name="Smith T.F."/>
            <person name="Spieth J."/>
            <person name="Stage D.E."/>
            <person name="Stark A."/>
            <person name="Stephan W."/>
            <person name="Strausberg R.L."/>
            <person name="Strempel S."/>
            <person name="Sturgill D."/>
            <person name="Sutton G."/>
            <person name="Sutton G.G."/>
            <person name="Tao W."/>
            <person name="Teichmann S."/>
            <person name="Tobari Y.N."/>
            <person name="Tomimura Y."/>
            <person name="Tsolas J.M."/>
            <person name="Valente V.L."/>
            <person name="Venter E."/>
            <person name="Venter J.C."/>
            <person name="Vicario S."/>
            <person name="Vieira F.G."/>
            <person name="Vilella A.J."/>
            <person name="Villasante A."/>
            <person name="Walenz B."/>
            <person name="Wang J."/>
            <person name="Wasserman M."/>
            <person name="Watts T."/>
            <person name="Wilson D."/>
            <person name="Wilson R.K."/>
            <person name="Wing R.A."/>
            <person name="Wolfner M.F."/>
            <person name="Wong A."/>
            <person name="Wong G.K."/>
            <person name="Wu C.I."/>
            <person name="Wu G."/>
            <person name="Yamamoto D."/>
            <person name="Yang H.P."/>
            <person name="Yang S.P."/>
            <person name="Yorke J.A."/>
            <person name="Yoshida K."/>
            <person name="Zdobnov E."/>
            <person name="Zhang P."/>
            <person name="Zhang Y."/>
            <person name="Zimin A.V."/>
            <person name="Baldwin J."/>
            <person name="Abdouelleil A."/>
            <person name="Abdulkadir J."/>
            <person name="Abebe A."/>
            <person name="Abera B."/>
            <person name="Abreu J."/>
            <person name="Acer S.C."/>
            <person name="Aftuck L."/>
            <person name="Alexander A."/>
            <person name="An P."/>
            <person name="Anderson E."/>
            <person name="Anderson S."/>
            <person name="Arachi H."/>
            <person name="Azer M."/>
            <person name="Bachantsang P."/>
            <person name="Barry A."/>
            <person name="Bayul T."/>
            <person name="Berlin A."/>
            <person name="Bessette D."/>
            <person name="Bloom T."/>
            <person name="Blye J."/>
            <person name="Boguslavskiy L."/>
            <person name="Bonnet C."/>
            <person name="Boukhgalter B."/>
            <person name="Bourzgui I."/>
            <person name="Brown A."/>
            <person name="Cahill P."/>
            <person name="Channer S."/>
            <person name="Cheshatsang Y."/>
            <person name="Chuda L."/>
            <person name="Citroen M."/>
            <person name="Collymore A."/>
            <person name="Cooke P."/>
            <person name="Costello M."/>
            <person name="D'Aco K."/>
            <person name="Daza R."/>
            <person name="De Haan G."/>
            <person name="DeGray S."/>
            <person name="DeMaso C."/>
            <person name="Dhargay N."/>
            <person name="Dooley K."/>
            <person name="Dooley E."/>
            <person name="Doricent M."/>
            <person name="Dorje P."/>
            <person name="Dorjee K."/>
            <person name="Dupes A."/>
            <person name="Elong R."/>
            <person name="Falk J."/>
            <person name="Farina A."/>
            <person name="Faro S."/>
            <person name="Ferguson D."/>
            <person name="Fisher S."/>
            <person name="Foley C.D."/>
            <person name="Franke A."/>
            <person name="Friedrich D."/>
            <person name="Gadbois L."/>
            <person name="Gearin G."/>
            <person name="Gearin C.R."/>
            <person name="Giannoukos G."/>
            <person name="Goode T."/>
            <person name="Graham J."/>
            <person name="Grandbois E."/>
            <person name="Grewal S."/>
            <person name="Gyaltsen K."/>
            <person name="Hafez N."/>
            <person name="Hagos B."/>
            <person name="Hall J."/>
            <person name="Henson C."/>
            <person name="Hollinger A."/>
            <person name="Honan T."/>
            <person name="Huard M.D."/>
            <person name="Hughes L."/>
            <person name="Hurhula B."/>
            <person name="Husby M.E."/>
            <person name="Kamat A."/>
            <person name="Kanga B."/>
            <person name="Kashin S."/>
            <person name="Khazanovich D."/>
            <person name="Kisner P."/>
            <person name="Lance K."/>
            <person name="Lara M."/>
            <person name="Lee W."/>
            <person name="Lennon N."/>
            <person name="Letendre F."/>
            <person name="LeVine R."/>
            <person name="Lipovsky A."/>
            <person name="Liu X."/>
            <person name="Liu J."/>
            <person name="Liu S."/>
            <person name="Lokyitsang T."/>
            <person name="Lokyitsang Y."/>
            <person name="Lubonja R."/>
            <person name="Lui A."/>
            <person name="MacDonald P."/>
            <person name="Magnisalis V."/>
            <person name="Maru K."/>
            <person name="Matthews C."/>
            <person name="McCusker W."/>
            <person name="McDonough S."/>
            <person name="Mehta T."/>
            <person name="Meldrim J."/>
            <person name="Meneus L."/>
            <person name="Mihai O."/>
            <person name="Mihalev A."/>
            <person name="Mihova T."/>
            <person name="Mittelman R."/>
            <person name="Mlenga V."/>
            <person name="Montmayeur A."/>
            <person name="Mulrain L."/>
            <person name="Navidi A."/>
            <person name="Naylor J."/>
            <person name="Negash T."/>
            <person name="Nguyen T."/>
            <person name="Nguyen N."/>
            <person name="Nicol R."/>
            <person name="Norbu C."/>
            <person name="Norbu N."/>
            <person name="Novod N."/>
            <person name="O'Neill B."/>
            <person name="Osman S."/>
            <person name="Markiewicz E."/>
            <person name="Oyono O.L."/>
            <person name="Patti C."/>
            <person name="Phunkhang P."/>
            <person name="Pierre F."/>
            <person name="Priest M."/>
            <person name="Raghuraman S."/>
            <person name="Rege F."/>
            <person name="Reyes R."/>
            <person name="Rise C."/>
            <person name="Rogov P."/>
            <person name="Ross K."/>
            <person name="Ryan E."/>
            <person name="Settipalli S."/>
            <person name="Shea T."/>
            <person name="Sherpa N."/>
            <person name="Shi L."/>
            <person name="Shih D."/>
            <person name="Sparrow T."/>
            <person name="Spaulding J."/>
            <person name="Stalker J."/>
            <person name="Stange-Thomann N."/>
            <person name="Stavropoulos S."/>
            <person name="Stone C."/>
            <person name="Strader C."/>
            <person name="Tesfaye S."/>
            <person name="Thomson T."/>
            <person name="Thoulutsang Y."/>
            <person name="Thoulutsang D."/>
            <person name="Topham K."/>
            <person name="Topping I."/>
            <person name="Tsamla T."/>
            <person name="Vassiliev H."/>
            <person name="Vo A."/>
            <person name="Wangchuk T."/>
            <person name="Wangdi T."/>
            <person name="Weiand M."/>
            <person name="Wilkinson J."/>
            <person name="Wilson A."/>
            <person name="Yadav S."/>
            <person name="Young G."/>
            <person name="Yu Q."/>
            <person name="Zembek L."/>
            <person name="Zhong D."/>
            <person name="Zimmer A."/>
            <person name="Zwirko Z."/>
            <person name="Jaffe D.B."/>
            <person name="Alvarez P."/>
            <person name="Brockman W."/>
            <person name="Butler J."/>
            <person name="Chin C."/>
            <person name="Gnerre S."/>
            <person name="Grabherr M."/>
            <person name="Kleber M."/>
            <person name="Mauceli E."/>
            <person name="MacCallum I."/>
        </authorList>
    </citation>
    <scope>NUCLEOTIDE SEQUENCE [LARGE SCALE GENOMIC DNA]</scope>
    <source>
        <strain evidence="4 5">TSC#14021-0224.01</strain>
    </source>
</reference>
<feature type="region of interest" description="Disordered" evidence="2">
    <location>
        <begin position="203"/>
        <end position="236"/>
    </location>
</feature>
<name>B3NU17_DROER</name>
<gene>
    <name evidence="4" type="primary">Dere\GG18549</name>
    <name evidence="4" type="synonym">dere_GLEANR_3376</name>
    <name evidence="4" type="synonym">GG18549</name>
    <name evidence="4" type="ORF">Dere_GG18549</name>
</gene>
<keyword evidence="1" id="KW-0175">Coiled coil</keyword>
<dbReference type="Gene3D" id="1.25.40.420">
    <property type="match status" value="1"/>
</dbReference>
<evidence type="ECO:0000256" key="2">
    <source>
        <dbReference type="SAM" id="MobiDB-lite"/>
    </source>
</evidence>
<keyword evidence="5" id="KW-1185">Reference proteome</keyword>
<dbReference type="OrthoDB" id="6350321at2759"/>
<protein>
    <recommendedName>
        <fullName evidence="3">BACK domain-containing protein</fullName>
    </recommendedName>
</protein>
<proteinExistence type="predicted"/>
<dbReference type="AlphaFoldDB" id="B3NU17"/>
<feature type="compositionally biased region" description="Low complexity" evidence="2">
    <location>
        <begin position="222"/>
        <end position="236"/>
    </location>
</feature>
<evidence type="ECO:0000256" key="1">
    <source>
        <dbReference type="SAM" id="Coils"/>
    </source>
</evidence>
<evidence type="ECO:0000313" key="4">
    <source>
        <dbReference type="EMBL" id="EDV45793.2"/>
    </source>
</evidence>
<sequence>MLCTAIKANGNGNGSGNVTFLRMPLEDVMTMLQQDTLGVNTEVEVIVAIVRWLTVNAHDMARATAPLMACLRLTLLPLSMLQRFWSSAMAPWKPNEPFMNIFRGDCRMRERISCAITVAQLQHLYTTRREFLKSCRSRGFVVDTPREWIYDEECCYHLPRPSGPYSHTICIHVLVNYAIRRAQRLTETSFRWSRGFSHFLPDSDDLEPIAEDSEDKDEEAEVPGAPGEPGEPQQPVAEPLQAQFRHDRETIERELEGLRTSLSELVERANRRVELRDELERRIRELEGGRHANPWETNLFSGTSGENFNDLAMFQDGHLSCTHSDFNAEVQDASDSYFYEHVCRLRELILPETVDYTEESSVEHVRPMENYLLNTELMILRLLEQLDVDATP</sequence>
<feature type="coiled-coil region" evidence="1">
    <location>
        <begin position="248"/>
        <end position="282"/>
    </location>
</feature>
<dbReference type="HOGENOM" id="CLU_492825_0_0_1"/>
<dbReference type="InterPro" id="IPR011705">
    <property type="entry name" value="BACK"/>
</dbReference>
<feature type="domain" description="BACK" evidence="3">
    <location>
        <begin position="19"/>
        <end position="84"/>
    </location>
</feature>
<evidence type="ECO:0000313" key="5">
    <source>
        <dbReference type="Proteomes" id="UP000008711"/>
    </source>
</evidence>
<feature type="compositionally biased region" description="Acidic residues" evidence="2">
    <location>
        <begin position="203"/>
        <end position="221"/>
    </location>
</feature>